<dbReference type="InterPro" id="IPR046977">
    <property type="entry name" value="RsmC/RlmG"/>
</dbReference>
<dbReference type="InterPro" id="IPR007848">
    <property type="entry name" value="Small_mtfrase_dom"/>
</dbReference>
<accession>A0A934R100</accession>
<dbReference type="PROSITE" id="PS00092">
    <property type="entry name" value="N6_MTASE"/>
    <property type="match status" value="1"/>
</dbReference>
<keyword evidence="1" id="KW-0963">Cytoplasm</keyword>
<dbReference type="GO" id="GO:0008757">
    <property type="term" value="F:S-adenosylmethionine-dependent methyltransferase activity"/>
    <property type="evidence" value="ECO:0007669"/>
    <property type="project" value="InterPro"/>
</dbReference>
<evidence type="ECO:0000259" key="6">
    <source>
        <dbReference type="Pfam" id="PF05175"/>
    </source>
</evidence>
<dbReference type="CDD" id="cd02440">
    <property type="entry name" value="AdoMet_MTases"/>
    <property type="match status" value="1"/>
</dbReference>
<dbReference type="PANTHER" id="PTHR47816">
    <property type="entry name" value="RIBOSOMAL RNA SMALL SUBUNIT METHYLTRANSFERASE C"/>
    <property type="match status" value="1"/>
</dbReference>
<evidence type="ECO:0000256" key="2">
    <source>
        <dbReference type="ARBA" id="ARBA00022552"/>
    </source>
</evidence>
<sequence length="349" mass="38607">MTAALETLLLAFSSGDAPAIPPRALFIGAEPHPALKEWPDITGWQPLKPLATAWEKAGFTRAEDPPEEKFPLVMVLPGKSRDETLLWFAHARDRLAPGGTLLVSMPNTAGASRFEKELTKATGGITSLQKHKCRAFHATEDGTWDEAVFNEWRALSEPREVSGFTVVPGIFSSDHIDPGSQLLADHLPAHLRGKVADLGAGWGFLSDAVLKRCPKIERLDLYEADARALDCARINLSHHREPVAKLSSPPCQAEEEEKIHFHWHDVTIGLPDTYDVIIMNPPFHTGQSTDVDLGRAFLRTATASLRRGGRLLLVANRQLPYEAALEVNGLAWRKIAEDKIYKILFAEKR</sequence>
<dbReference type="EMBL" id="JAENIK010000004">
    <property type="protein sequence ID" value="MBK1814487.1"/>
    <property type="molecule type" value="Genomic_DNA"/>
</dbReference>
<dbReference type="Pfam" id="PF05175">
    <property type="entry name" value="MTS"/>
    <property type="match status" value="1"/>
</dbReference>
<dbReference type="RefSeq" id="WP_200349449.1">
    <property type="nucleotide sequence ID" value="NZ_BAABHZ010000010.1"/>
</dbReference>
<evidence type="ECO:0000256" key="4">
    <source>
        <dbReference type="ARBA" id="ARBA00022679"/>
    </source>
</evidence>
<evidence type="ECO:0000256" key="5">
    <source>
        <dbReference type="ARBA" id="ARBA00022691"/>
    </source>
</evidence>
<evidence type="ECO:0000256" key="1">
    <source>
        <dbReference type="ARBA" id="ARBA00022490"/>
    </source>
</evidence>
<dbReference type="InterPro" id="IPR002052">
    <property type="entry name" value="DNA_methylase_N6_adenine_CS"/>
</dbReference>
<reference evidence="7" key="1">
    <citation type="submission" date="2021-01" db="EMBL/GenBank/DDBJ databases">
        <title>Modified the classification status of verrucomicrobia.</title>
        <authorList>
            <person name="Feng X."/>
        </authorList>
    </citation>
    <scope>NUCLEOTIDE SEQUENCE</scope>
    <source>
        <strain evidence="7">JCM 18052</strain>
    </source>
</reference>
<gene>
    <name evidence="7" type="ORF">JIN84_02605</name>
</gene>
<evidence type="ECO:0000313" key="7">
    <source>
        <dbReference type="EMBL" id="MBK1814487.1"/>
    </source>
</evidence>
<evidence type="ECO:0000313" key="8">
    <source>
        <dbReference type="Proteomes" id="UP000600139"/>
    </source>
</evidence>
<organism evidence="7 8">
    <name type="scientific">Luteolibacter yonseiensis</name>
    <dbReference type="NCBI Taxonomy" id="1144680"/>
    <lineage>
        <taxon>Bacteria</taxon>
        <taxon>Pseudomonadati</taxon>
        <taxon>Verrucomicrobiota</taxon>
        <taxon>Verrucomicrobiia</taxon>
        <taxon>Verrucomicrobiales</taxon>
        <taxon>Verrucomicrobiaceae</taxon>
        <taxon>Luteolibacter</taxon>
    </lineage>
</organism>
<dbReference type="AlphaFoldDB" id="A0A934R100"/>
<keyword evidence="4" id="KW-0808">Transferase</keyword>
<dbReference type="GO" id="GO:0006364">
    <property type="term" value="P:rRNA processing"/>
    <property type="evidence" value="ECO:0007669"/>
    <property type="project" value="UniProtKB-KW"/>
</dbReference>
<protein>
    <submittedName>
        <fullName evidence="7">Class I SAM-dependent methyltransferase</fullName>
    </submittedName>
</protein>
<name>A0A934R100_9BACT</name>
<feature type="domain" description="Methyltransferase small" evidence="6">
    <location>
        <begin position="165"/>
        <end position="344"/>
    </location>
</feature>
<keyword evidence="3 7" id="KW-0489">Methyltransferase</keyword>
<evidence type="ECO:0000256" key="3">
    <source>
        <dbReference type="ARBA" id="ARBA00022603"/>
    </source>
</evidence>
<dbReference type="GO" id="GO:0032259">
    <property type="term" value="P:methylation"/>
    <property type="evidence" value="ECO:0007669"/>
    <property type="project" value="UniProtKB-KW"/>
</dbReference>
<dbReference type="GO" id="GO:0008170">
    <property type="term" value="F:N-methyltransferase activity"/>
    <property type="evidence" value="ECO:0007669"/>
    <property type="project" value="UniProtKB-ARBA"/>
</dbReference>
<dbReference type="SUPFAM" id="SSF53335">
    <property type="entry name" value="S-adenosyl-L-methionine-dependent methyltransferases"/>
    <property type="match status" value="1"/>
</dbReference>
<keyword evidence="2" id="KW-0698">rRNA processing</keyword>
<dbReference type="PANTHER" id="PTHR47816:SF4">
    <property type="entry name" value="RIBOSOMAL RNA SMALL SUBUNIT METHYLTRANSFERASE C"/>
    <property type="match status" value="1"/>
</dbReference>
<dbReference type="InterPro" id="IPR029063">
    <property type="entry name" value="SAM-dependent_MTases_sf"/>
</dbReference>
<dbReference type="Gene3D" id="3.40.50.150">
    <property type="entry name" value="Vaccinia Virus protein VP39"/>
    <property type="match status" value="2"/>
</dbReference>
<dbReference type="Proteomes" id="UP000600139">
    <property type="component" value="Unassembled WGS sequence"/>
</dbReference>
<proteinExistence type="predicted"/>
<keyword evidence="5" id="KW-0949">S-adenosyl-L-methionine</keyword>
<dbReference type="GO" id="GO:0003676">
    <property type="term" value="F:nucleic acid binding"/>
    <property type="evidence" value="ECO:0007669"/>
    <property type="project" value="InterPro"/>
</dbReference>
<comment type="caution">
    <text evidence="7">The sequence shown here is derived from an EMBL/GenBank/DDBJ whole genome shotgun (WGS) entry which is preliminary data.</text>
</comment>
<keyword evidence="8" id="KW-1185">Reference proteome</keyword>